<keyword evidence="1" id="KW-0175">Coiled coil</keyword>
<organism evidence="3 4">
    <name type="scientific">Schistosoma mekongi</name>
    <name type="common">Parasitic worm</name>
    <dbReference type="NCBI Taxonomy" id="38744"/>
    <lineage>
        <taxon>Eukaryota</taxon>
        <taxon>Metazoa</taxon>
        <taxon>Spiralia</taxon>
        <taxon>Lophotrochozoa</taxon>
        <taxon>Platyhelminthes</taxon>
        <taxon>Trematoda</taxon>
        <taxon>Digenea</taxon>
        <taxon>Strigeidida</taxon>
        <taxon>Schistosomatoidea</taxon>
        <taxon>Schistosomatidae</taxon>
        <taxon>Schistosoma</taxon>
    </lineage>
</organism>
<gene>
    <name evidence="3" type="ORF">MN116_000684</name>
</gene>
<evidence type="ECO:0000256" key="2">
    <source>
        <dbReference type="SAM" id="MobiDB-lite"/>
    </source>
</evidence>
<dbReference type="PANTHER" id="PTHR31935">
    <property type="entry name" value="COILED-COIL DOMAIN-CONTAINING PROTEIN 13"/>
    <property type="match status" value="1"/>
</dbReference>
<evidence type="ECO:0000313" key="4">
    <source>
        <dbReference type="Proteomes" id="UP001292079"/>
    </source>
</evidence>
<dbReference type="InterPro" id="IPR038929">
    <property type="entry name" value="CCDC13"/>
</dbReference>
<reference evidence="3" key="1">
    <citation type="submission" date="2022-04" db="EMBL/GenBank/DDBJ databases">
        <authorList>
            <person name="Xu L."/>
            <person name="Lv Z."/>
        </authorList>
    </citation>
    <scope>NUCLEOTIDE SEQUENCE</scope>
    <source>
        <strain evidence="3">LV_2022a</strain>
    </source>
</reference>
<dbReference type="Proteomes" id="UP001292079">
    <property type="component" value="Unassembled WGS sequence"/>
</dbReference>
<feature type="region of interest" description="Disordered" evidence="2">
    <location>
        <begin position="1"/>
        <end position="30"/>
    </location>
</feature>
<protein>
    <submittedName>
        <fullName evidence="3">Uncharacterized protein</fullName>
    </submittedName>
</protein>
<dbReference type="AlphaFoldDB" id="A0AAE1ZMH8"/>
<sequence>MQMMPTYFDGDNSIQTENATTPSGPKFTSNNMEMDIASIKIIELSKKIRELNAALTSERNRCNRLYQVVKRLESESVSSSNKEVVCSLCKQHKLTTSENVDNTSERSEQDKKLKKMESIVSELRQKVQILNHDLLLAKKVVEAETGETIPNINTWLTNMRSKTGTIDGTWRGRQQQITALKSRIAKLQTQLVLKPHPPTEDVIYKDKETFSGATLFGANYFQDNDNDVSCSSSQAYNTSPKLNHIVDRNTIKTSLITQLQNDKKRLEEDIDSIKRTHQKTKLRINNLLQEQKDLKQQVVFLIQKGKHDDELIESLVQRNDNLQNEFNRMNQMNIEKDKKSELLNQELINIEQRKNAEIKKLEEIINEKNQCIENLNERLDTVNQSQMNQLNNELIEDCKINETESLHYDEKPNLQHVKNLTIERDGLIKLVENMEYRIEELLNEKMKLEMQNAELTHKTVIKSYSMKKSLLPSEKFNQNKEQLLHYLTHQNYINDIISQCSLTAHSI</sequence>
<evidence type="ECO:0000313" key="3">
    <source>
        <dbReference type="EMBL" id="KAK4476167.1"/>
    </source>
</evidence>
<keyword evidence="4" id="KW-1185">Reference proteome</keyword>
<comment type="caution">
    <text evidence="3">The sequence shown here is derived from an EMBL/GenBank/DDBJ whole genome shotgun (WGS) entry which is preliminary data.</text>
</comment>
<dbReference type="EMBL" id="JALJAT010000001">
    <property type="protein sequence ID" value="KAK4476167.1"/>
    <property type="molecule type" value="Genomic_DNA"/>
</dbReference>
<dbReference type="PANTHER" id="PTHR31935:SF1">
    <property type="entry name" value="COILED-COIL DOMAIN-CONTAINING PROTEIN 13"/>
    <property type="match status" value="1"/>
</dbReference>
<feature type="coiled-coil region" evidence="1">
    <location>
        <begin position="424"/>
        <end position="458"/>
    </location>
</feature>
<feature type="coiled-coil region" evidence="1">
    <location>
        <begin position="256"/>
        <end position="392"/>
    </location>
</feature>
<reference evidence="3" key="2">
    <citation type="journal article" date="2023" name="Infect Dis Poverty">
        <title>Chromosome-scale genome of the human blood fluke Schistosoma mekongi and its implications for public health.</title>
        <authorList>
            <person name="Zhou M."/>
            <person name="Xu L."/>
            <person name="Xu D."/>
            <person name="Chen W."/>
            <person name="Khan J."/>
            <person name="Hu Y."/>
            <person name="Huang H."/>
            <person name="Wei H."/>
            <person name="Zhang Y."/>
            <person name="Chusongsang P."/>
            <person name="Tanasarnprasert K."/>
            <person name="Hu X."/>
            <person name="Limpanont Y."/>
            <person name="Lv Z."/>
        </authorList>
    </citation>
    <scope>NUCLEOTIDE SEQUENCE</scope>
    <source>
        <strain evidence="3">LV_2022a</strain>
    </source>
</reference>
<accession>A0AAE1ZMH8</accession>
<name>A0AAE1ZMH8_SCHME</name>
<feature type="non-terminal residue" evidence="3">
    <location>
        <position position="1"/>
    </location>
</feature>
<feature type="coiled-coil region" evidence="1">
    <location>
        <begin position="34"/>
        <end position="75"/>
    </location>
</feature>
<feature type="compositionally biased region" description="Polar residues" evidence="2">
    <location>
        <begin position="12"/>
        <end position="30"/>
    </location>
</feature>
<proteinExistence type="predicted"/>
<evidence type="ECO:0000256" key="1">
    <source>
        <dbReference type="SAM" id="Coils"/>
    </source>
</evidence>
<feature type="coiled-coil region" evidence="1">
    <location>
        <begin position="106"/>
        <end position="133"/>
    </location>
</feature>